<keyword evidence="3" id="KW-1185">Reference proteome</keyword>
<dbReference type="EMBL" id="VFPH01000003">
    <property type="protein sequence ID" value="TQM36417.1"/>
    <property type="molecule type" value="Genomic_DNA"/>
</dbReference>
<dbReference type="Proteomes" id="UP000319818">
    <property type="component" value="Unassembled WGS sequence"/>
</dbReference>
<keyword evidence="1" id="KW-0812">Transmembrane</keyword>
<dbReference type="AlphaFoldDB" id="A0A543FRE6"/>
<protein>
    <submittedName>
        <fullName evidence="2">Uncharacterized protein</fullName>
    </submittedName>
</protein>
<name>A0A543FRE6_9PSEU</name>
<comment type="caution">
    <text evidence="2">The sequence shown here is derived from an EMBL/GenBank/DDBJ whole genome shotgun (WGS) entry which is preliminary data.</text>
</comment>
<keyword evidence="1" id="KW-0472">Membrane</keyword>
<accession>A0A543FRE6</accession>
<feature type="transmembrane region" description="Helical" evidence="1">
    <location>
        <begin position="49"/>
        <end position="67"/>
    </location>
</feature>
<reference evidence="2 3" key="1">
    <citation type="submission" date="2019-06" db="EMBL/GenBank/DDBJ databases">
        <title>Sequencing the genomes of 1000 actinobacteria strains.</title>
        <authorList>
            <person name="Klenk H.-P."/>
        </authorList>
    </citation>
    <scope>NUCLEOTIDE SEQUENCE [LARGE SCALE GENOMIC DNA]</scope>
    <source>
        <strain evidence="2 3">DSM 45511</strain>
    </source>
</reference>
<evidence type="ECO:0000313" key="3">
    <source>
        <dbReference type="Proteomes" id="UP000319818"/>
    </source>
</evidence>
<organism evidence="2 3">
    <name type="scientific">Pseudonocardia cypriaca</name>
    <dbReference type="NCBI Taxonomy" id="882449"/>
    <lineage>
        <taxon>Bacteria</taxon>
        <taxon>Bacillati</taxon>
        <taxon>Actinomycetota</taxon>
        <taxon>Actinomycetes</taxon>
        <taxon>Pseudonocardiales</taxon>
        <taxon>Pseudonocardiaceae</taxon>
        <taxon>Pseudonocardia</taxon>
    </lineage>
</organism>
<evidence type="ECO:0000256" key="1">
    <source>
        <dbReference type="SAM" id="Phobius"/>
    </source>
</evidence>
<keyword evidence="1" id="KW-1133">Transmembrane helix</keyword>
<feature type="transmembrane region" description="Helical" evidence="1">
    <location>
        <begin position="12"/>
        <end position="29"/>
    </location>
</feature>
<proteinExistence type="predicted"/>
<evidence type="ECO:0000313" key="2">
    <source>
        <dbReference type="EMBL" id="TQM36417.1"/>
    </source>
</evidence>
<sequence length="76" mass="8165">MVQVGKWRFGEAVWIGLVLAVQGFGSALAKGVWDANWGLLAVAERWTPVPVWLGVVVGVAGLVVIVLSRRPVRGRS</sequence>
<gene>
    <name evidence="2" type="ORF">FB388_7880</name>
</gene>